<evidence type="ECO:0000313" key="5">
    <source>
        <dbReference type="WBParaSite" id="ALUE_0000824901-mRNA-1"/>
    </source>
</evidence>
<name>A0A0M3HXW7_ASCLU</name>
<dbReference type="Proteomes" id="UP000036681">
    <property type="component" value="Unplaced"/>
</dbReference>
<keyword evidence="2" id="KW-0689">Ribosomal protein</keyword>
<comment type="similarity">
    <text evidence="1">Belongs to the eukaryotic ribosomal protein eS19 family.</text>
</comment>
<keyword evidence="3" id="KW-0687">Ribonucleoprotein</keyword>
<dbReference type="GO" id="GO:0003723">
    <property type="term" value="F:RNA binding"/>
    <property type="evidence" value="ECO:0007669"/>
    <property type="project" value="TreeGrafter"/>
</dbReference>
<evidence type="ECO:0000313" key="4">
    <source>
        <dbReference type="Proteomes" id="UP000036681"/>
    </source>
</evidence>
<keyword evidence="4" id="KW-1185">Reference proteome</keyword>
<dbReference type="InterPro" id="IPR036388">
    <property type="entry name" value="WH-like_DNA-bd_sf"/>
</dbReference>
<dbReference type="Gene3D" id="1.10.10.10">
    <property type="entry name" value="Winged helix-like DNA-binding domain superfamily/Winged helix DNA-binding domain"/>
    <property type="match status" value="1"/>
</dbReference>
<evidence type="ECO:0000256" key="1">
    <source>
        <dbReference type="ARBA" id="ARBA00010014"/>
    </source>
</evidence>
<organism evidence="4 5">
    <name type="scientific">Ascaris lumbricoides</name>
    <name type="common">Giant roundworm</name>
    <dbReference type="NCBI Taxonomy" id="6252"/>
    <lineage>
        <taxon>Eukaryota</taxon>
        <taxon>Metazoa</taxon>
        <taxon>Ecdysozoa</taxon>
        <taxon>Nematoda</taxon>
        <taxon>Chromadorea</taxon>
        <taxon>Rhabditida</taxon>
        <taxon>Spirurina</taxon>
        <taxon>Ascaridomorpha</taxon>
        <taxon>Ascaridoidea</taxon>
        <taxon>Ascarididae</taxon>
        <taxon>Ascaris</taxon>
    </lineage>
</organism>
<accession>A0A0M3HXW7</accession>
<dbReference type="SMART" id="SM01413">
    <property type="entry name" value="Ribosomal_S19e"/>
    <property type="match status" value="1"/>
</dbReference>
<dbReference type="PANTHER" id="PTHR11710">
    <property type="entry name" value="40S RIBOSOMAL PROTEIN S19"/>
    <property type="match status" value="1"/>
</dbReference>
<protein>
    <submittedName>
        <fullName evidence="5">40S ribosomal protein S19</fullName>
    </submittedName>
</protein>
<dbReference type="GO" id="GO:0006412">
    <property type="term" value="P:translation"/>
    <property type="evidence" value="ECO:0007669"/>
    <property type="project" value="InterPro"/>
</dbReference>
<dbReference type="AlphaFoldDB" id="A0A0M3HXW7"/>
<evidence type="ECO:0000256" key="2">
    <source>
        <dbReference type="ARBA" id="ARBA00022980"/>
    </source>
</evidence>
<dbReference type="InterPro" id="IPR001266">
    <property type="entry name" value="Ribosomal_eS19"/>
</dbReference>
<dbReference type="GO" id="GO:0000028">
    <property type="term" value="P:ribosomal small subunit assembly"/>
    <property type="evidence" value="ECO:0007669"/>
    <property type="project" value="TreeGrafter"/>
</dbReference>
<dbReference type="InterPro" id="IPR036390">
    <property type="entry name" value="WH_DNA-bd_sf"/>
</dbReference>
<evidence type="ECO:0000256" key="3">
    <source>
        <dbReference type="ARBA" id="ARBA00023274"/>
    </source>
</evidence>
<dbReference type="PROSITE" id="PS00628">
    <property type="entry name" value="RIBOSOMAL_S19E"/>
    <property type="match status" value="1"/>
</dbReference>
<dbReference type="GO" id="GO:0022627">
    <property type="term" value="C:cytosolic small ribosomal subunit"/>
    <property type="evidence" value="ECO:0007669"/>
    <property type="project" value="TreeGrafter"/>
</dbReference>
<dbReference type="SUPFAM" id="SSF46785">
    <property type="entry name" value="Winged helix' DNA-binding domain"/>
    <property type="match status" value="1"/>
</dbReference>
<dbReference type="GO" id="GO:0003735">
    <property type="term" value="F:structural constituent of ribosome"/>
    <property type="evidence" value="ECO:0007669"/>
    <property type="project" value="InterPro"/>
</dbReference>
<dbReference type="InterPro" id="IPR018277">
    <property type="entry name" value="Ribosomal_eS19_CS"/>
</dbReference>
<proteinExistence type="inferred from homology"/>
<dbReference type="FunFam" id="1.10.10.10:FF:000118">
    <property type="entry name" value="40S ribosomal protein S19"/>
    <property type="match status" value="1"/>
</dbReference>
<dbReference type="PANTHER" id="PTHR11710:SF0">
    <property type="entry name" value="40S RIBOSOMAL PROTEIN S19"/>
    <property type="match status" value="1"/>
</dbReference>
<dbReference type="Pfam" id="PF01090">
    <property type="entry name" value="Ribosomal_S19e"/>
    <property type="match status" value="1"/>
</dbReference>
<dbReference type="WBParaSite" id="ALUE_0000824901-mRNA-1">
    <property type="protein sequence ID" value="ALUE_0000824901-mRNA-1"/>
    <property type="gene ID" value="ALUE_0000824901"/>
</dbReference>
<reference evidence="5" key="1">
    <citation type="submission" date="2017-02" db="UniProtKB">
        <authorList>
            <consortium name="WormBaseParasite"/>
        </authorList>
    </citation>
    <scope>IDENTIFICATION</scope>
</reference>
<sequence length="183" mass="20524">MVFIQSWRTVVDLPELGVDMDTVGGVRMVKATSVKDVDQHEIVQHIAKFLKKSGKVKVPEWSDVTKMGISKELAPLNSDWYYVRTASIARRLYVRSPTGLTYIAFAGVDALRLVYGGSKRRGVVPNHFAKASGSVIRKALQTLEAIKWVQKHPDGNGRVLTKQGRKDLDRIASQMRQNDRFTA</sequence>